<keyword evidence="4" id="KW-1185">Reference proteome</keyword>
<name>A0A9X2LHA5_9ACTN</name>
<dbReference type="PANTHER" id="PTHR13037:SF24">
    <property type="entry name" value="POLYCOMB PROTEIN PCL-RELATED"/>
    <property type="match status" value="1"/>
</dbReference>
<evidence type="ECO:0000256" key="1">
    <source>
        <dbReference type="ARBA" id="ARBA00022581"/>
    </source>
</evidence>
<evidence type="ECO:0000256" key="2">
    <source>
        <dbReference type="SAM" id="MobiDB-lite"/>
    </source>
</evidence>
<feature type="region of interest" description="Disordered" evidence="2">
    <location>
        <begin position="168"/>
        <end position="255"/>
    </location>
</feature>
<feature type="compositionally biased region" description="Gly residues" evidence="2">
    <location>
        <begin position="192"/>
        <end position="206"/>
    </location>
</feature>
<evidence type="ECO:0000313" key="4">
    <source>
        <dbReference type="Proteomes" id="UP001142374"/>
    </source>
</evidence>
<organism evidence="3 4">
    <name type="scientific">Streptomyces telluris</name>
    <dbReference type="NCBI Taxonomy" id="2720021"/>
    <lineage>
        <taxon>Bacteria</taxon>
        <taxon>Bacillati</taxon>
        <taxon>Actinomycetota</taxon>
        <taxon>Actinomycetes</taxon>
        <taxon>Kitasatosporales</taxon>
        <taxon>Streptomycetaceae</taxon>
        <taxon>Streptomyces</taxon>
    </lineage>
</organism>
<dbReference type="RefSeq" id="WP_256790633.1">
    <property type="nucleotide sequence ID" value="NZ_JANIID010000010.1"/>
</dbReference>
<feature type="region of interest" description="Disordered" evidence="2">
    <location>
        <begin position="634"/>
        <end position="713"/>
    </location>
</feature>
<dbReference type="PANTHER" id="PTHR13037">
    <property type="entry name" value="FORMIN"/>
    <property type="match status" value="1"/>
</dbReference>
<dbReference type="Proteomes" id="UP001142374">
    <property type="component" value="Unassembled WGS sequence"/>
</dbReference>
<accession>A0A9X2LHA5</accession>
<proteinExistence type="predicted"/>
<gene>
    <name evidence="3" type="ORF">NQU55_14315</name>
</gene>
<keyword evidence="1" id="KW-0945">Host-virus interaction</keyword>
<dbReference type="NCBIfam" id="TIGR04267">
    <property type="entry name" value="mod_HExxH"/>
    <property type="match status" value="1"/>
</dbReference>
<dbReference type="AlphaFoldDB" id="A0A9X2LHA5"/>
<evidence type="ECO:0000313" key="3">
    <source>
        <dbReference type="EMBL" id="MCQ8770934.1"/>
    </source>
</evidence>
<protein>
    <submittedName>
        <fullName evidence="3">HEXXH motif-containing putative peptide modification protein</fullName>
    </submittedName>
</protein>
<dbReference type="InterPro" id="IPR026337">
    <property type="entry name" value="AKG_HExxH"/>
</dbReference>
<feature type="compositionally biased region" description="Pro residues" evidence="2">
    <location>
        <begin position="645"/>
        <end position="680"/>
    </location>
</feature>
<reference evidence="3" key="1">
    <citation type="submission" date="2022-06" db="EMBL/GenBank/DDBJ databases">
        <title>WGS of actinobacteria.</title>
        <authorList>
            <person name="Thawai C."/>
        </authorList>
    </citation>
    <scope>NUCLEOTIDE SEQUENCE</scope>
    <source>
        <strain evidence="3">AA8</strain>
    </source>
</reference>
<comment type="caution">
    <text evidence="3">The sequence shown here is derived from an EMBL/GenBank/DDBJ whole genome shotgun (WGS) entry which is preliminary data.</text>
</comment>
<sequence length="713" mass="73580">MATGEVAGPDLALLASAQRSRLLLALAAAQDRAGPAEPAARPPAGAPATRPAVAWAQLAAVQRACPEAVEAVLRDPAVAAWAFRLLRRPAHGASATPGDVPPWAGPALVGSLAAAAAVRARARCSLRVPARRGRLWLPSLGLTGAVARGEWPVVGVECGPGGTVVYGDGGSVRLPDDPAQPAEGWSPLPRIGAGGPGGVGGPGEAGRPGAPGEAGRPGDPEEAGSAGRDGSEGDGGLVLDHLSPYRDFRSPSDPADLPPPVLRAWDVRVGEALEQLRHGHPAAYRMVSGTVRSLVPVDTPSPLRPISVSVPDAYGVVMMSLPEDVSEVAATLIHEARHQLLTAVGDLAPLFVPVREGPERLYFAPWREDPRPLRGLLYGAHAFAGVAEFWRERRHPEGERAEFEFAFHRWQVRTALAALRGATGLTEAAGGVVAGLAEASGEWWTDKVVGAPARLAELCCRDLWATWRAAHLTVDDRAAEALARRWLAGRPPPAGLPGATAAPAPRPAVRGGARTWLSRLWLSGGRAFDRVREGLLAGADSPWRTAGATPADAALVAGDTGEALARFRRTEQGRAASPAGCPSAWIGLGLAGEGPPGALVERPELVLALHAALARGGATALPGPEELAQWLASGTTGETEGPAPAATPPPLPPTPPPLPPTPTPAPSPPSPQPSPRPPEQPASEAQHVDVAVGAQRPGRVQRGLVLGPQHLPE</sequence>
<dbReference type="EMBL" id="JANIID010000010">
    <property type="protein sequence ID" value="MCQ8770934.1"/>
    <property type="molecule type" value="Genomic_DNA"/>
</dbReference>
<feature type="compositionally biased region" description="Low complexity" evidence="2">
    <location>
        <begin position="634"/>
        <end position="644"/>
    </location>
</feature>